<keyword evidence="1" id="KW-0028">Amino-acid biosynthesis</keyword>
<accession>A0AAE0L4E8</accession>
<dbReference type="Proteomes" id="UP001190700">
    <property type="component" value="Unassembled WGS sequence"/>
</dbReference>
<dbReference type="GO" id="GO:0009073">
    <property type="term" value="P:aromatic amino acid family biosynthetic process"/>
    <property type="evidence" value="ECO:0007669"/>
    <property type="project" value="UniProtKB-KW"/>
</dbReference>
<gene>
    <name evidence="5" type="ORF">CYMTET_20192</name>
</gene>
<proteinExistence type="predicted"/>
<dbReference type="PANTHER" id="PTHR33563">
    <property type="match status" value="1"/>
</dbReference>
<comment type="caution">
    <text evidence="5">The sequence shown here is derived from an EMBL/GenBank/DDBJ whole genome shotgun (WGS) entry which is preliminary data.</text>
</comment>
<keyword evidence="6" id="KW-1185">Reference proteome</keyword>
<reference evidence="5 6" key="1">
    <citation type="journal article" date="2015" name="Genome Biol. Evol.">
        <title>Comparative Genomics of a Bacterivorous Green Alga Reveals Evolutionary Causalities and Consequences of Phago-Mixotrophic Mode of Nutrition.</title>
        <authorList>
            <person name="Burns J.A."/>
            <person name="Paasch A."/>
            <person name="Narechania A."/>
            <person name="Kim E."/>
        </authorList>
    </citation>
    <scope>NUCLEOTIDE SEQUENCE [LARGE SCALE GENOMIC DNA]</scope>
    <source>
        <strain evidence="5 6">PLY_AMNH</strain>
    </source>
</reference>
<feature type="domain" description="3-dehydroquinate synthase N-terminal" evidence="4">
    <location>
        <begin position="45"/>
        <end position="206"/>
    </location>
</feature>
<keyword evidence="2" id="KW-0057">Aromatic amino acid biosynthesis</keyword>
<dbReference type="InterPro" id="IPR002812">
    <property type="entry name" value="DHQS"/>
</dbReference>
<evidence type="ECO:0000313" key="5">
    <source>
        <dbReference type="EMBL" id="KAK3271457.1"/>
    </source>
</evidence>
<name>A0AAE0L4E8_9CHLO</name>
<feature type="region of interest" description="Disordered" evidence="3">
    <location>
        <begin position="1"/>
        <end position="37"/>
    </location>
</feature>
<evidence type="ECO:0000256" key="1">
    <source>
        <dbReference type="ARBA" id="ARBA00022605"/>
    </source>
</evidence>
<dbReference type="Pfam" id="PF01959">
    <property type="entry name" value="DHQS"/>
    <property type="match status" value="1"/>
</dbReference>
<evidence type="ECO:0000313" key="6">
    <source>
        <dbReference type="Proteomes" id="UP001190700"/>
    </source>
</evidence>
<sequence>MHARRRMRLSRTLVPAVSKRSQTAQKESGDTAGASGAGVAAPAEKVVWIQTTNKQVLTAAVEAGFDTFVFPNEEEEDLQRMKEWSALARIRPRRLLERSVDGQQVFDIVDENERWHGSWSLVDSAEAAEATASMSTGEGHVVMDARDWQIIPAENLVAAFQGSAAVLLAVAQSYDAACAMLGALEVGTDGVVLVTEDPLEVQALSSFLLQRRSAMTSAIPIPAPPSLACARTLLHSSGAIEITSMH</sequence>
<protein>
    <recommendedName>
        <fullName evidence="4">3-dehydroquinate synthase N-terminal domain-containing protein</fullName>
    </recommendedName>
</protein>
<dbReference type="EMBL" id="LGRX02009728">
    <property type="protein sequence ID" value="KAK3271457.1"/>
    <property type="molecule type" value="Genomic_DNA"/>
</dbReference>
<evidence type="ECO:0000259" key="4">
    <source>
        <dbReference type="Pfam" id="PF01959"/>
    </source>
</evidence>
<dbReference type="GO" id="GO:0016491">
    <property type="term" value="F:oxidoreductase activity"/>
    <property type="evidence" value="ECO:0007669"/>
    <property type="project" value="InterPro"/>
</dbReference>
<dbReference type="GO" id="GO:0003856">
    <property type="term" value="F:3-dehydroquinate synthase activity"/>
    <property type="evidence" value="ECO:0007669"/>
    <property type="project" value="InterPro"/>
</dbReference>
<dbReference type="AlphaFoldDB" id="A0AAE0L4E8"/>
<dbReference type="GO" id="GO:0008652">
    <property type="term" value="P:amino acid biosynthetic process"/>
    <property type="evidence" value="ECO:0007669"/>
    <property type="project" value="UniProtKB-KW"/>
</dbReference>
<dbReference type="InterPro" id="IPR030960">
    <property type="entry name" value="DHQS/DOIS_N"/>
</dbReference>
<organism evidence="5 6">
    <name type="scientific">Cymbomonas tetramitiformis</name>
    <dbReference type="NCBI Taxonomy" id="36881"/>
    <lineage>
        <taxon>Eukaryota</taxon>
        <taxon>Viridiplantae</taxon>
        <taxon>Chlorophyta</taxon>
        <taxon>Pyramimonadophyceae</taxon>
        <taxon>Pyramimonadales</taxon>
        <taxon>Pyramimonadaceae</taxon>
        <taxon>Cymbomonas</taxon>
    </lineage>
</organism>
<evidence type="ECO:0000256" key="3">
    <source>
        <dbReference type="SAM" id="MobiDB-lite"/>
    </source>
</evidence>
<evidence type="ECO:0000256" key="2">
    <source>
        <dbReference type="ARBA" id="ARBA00023141"/>
    </source>
</evidence>
<dbReference type="PANTHER" id="PTHR33563:SF1">
    <property type="entry name" value="3-DEHYDROQUINATE SYNTHASE"/>
    <property type="match status" value="1"/>
</dbReference>